<reference evidence="5" key="1">
    <citation type="journal article" date="2017" name="Front. Plant Sci.">
        <title>Climate Clever Clovers: New Paradigm to Reduce the Environmental Footprint of Ruminants by Breeding Low Methanogenic Forages Utilizing Haplotype Variation.</title>
        <authorList>
            <person name="Kaur P."/>
            <person name="Appels R."/>
            <person name="Bayer P.E."/>
            <person name="Keeble-Gagnere G."/>
            <person name="Wang J."/>
            <person name="Hirakawa H."/>
            <person name="Shirasawa K."/>
            <person name="Vercoe P."/>
            <person name="Stefanova K."/>
            <person name="Durmic Z."/>
            <person name="Nichols P."/>
            <person name="Revell C."/>
            <person name="Isobe S.N."/>
            <person name="Edwards D."/>
            <person name="Erskine W."/>
        </authorList>
    </citation>
    <scope>NUCLEOTIDE SEQUENCE [LARGE SCALE GENOMIC DNA]</scope>
    <source>
        <strain evidence="5">cv. Daliak</strain>
    </source>
</reference>
<evidence type="ECO:0000256" key="1">
    <source>
        <dbReference type="SAM" id="Coils"/>
    </source>
</evidence>
<dbReference type="InterPro" id="IPR036691">
    <property type="entry name" value="Endo/exonu/phosph_ase_sf"/>
</dbReference>
<gene>
    <name evidence="4" type="ORF">TSUD_33200</name>
</gene>
<organism evidence="4 5">
    <name type="scientific">Trifolium subterraneum</name>
    <name type="common">Subterranean clover</name>
    <dbReference type="NCBI Taxonomy" id="3900"/>
    <lineage>
        <taxon>Eukaryota</taxon>
        <taxon>Viridiplantae</taxon>
        <taxon>Streptophyta</taxon>
        <taxon>Embryophyta</taxon>
        <taxon>Tracheophyta</taxon>
        <taxon>Spermatophyta</taxon>
        <taxon>Magnoliopsida</taxon>
        <taxon>eudicotyledons</taxon>
        <taxon>Gunneridae</taxon>
        <taxon>Pentapetalae</taxon>
        <taxon>rosids</taxon>
        <taxon>fabids</taxon>
        <taxon>Fabales</taxon>
        <taxon>Fabaceae</taxon>
        <taxon>Papilionoideae</taxon>
        <taxon>50 kb inversion clade</taxon>
        <taxon>NPAAA clade</taxon>
        <taxon>Hologalegina</taxon>
        <taxon>IRL clade</taxon>
        <taxon>Trifolieae</taxon>
        <taxon>Trifolium</taxon>
    </lineage>
</organism>
<dbReference type="Gene3D" id="3.60.10.10">
    <property type="entry name" value="Endonuclease/exonuclease/phosphatase"/>
    <property type="match status" value="1"/>
</dbReference>
<dbReference type="InterPro" id="IPR044730">
    <property type="entry name" value="RNase_H-like_dom_plant"/>
</dbReference>
<dbReference type="InterPro" id="IPR026960">
    <property type="entry name" value="RVT-Znf"/>
</dbReference>
<dbReference type="Pfam" id="PF14392">
    <property type="entry name" value="zf-CCHC_4"/>
    <property type="match status" value="1"/>
</dbReference>
<dbReference type="CDD" id="cd01650">
    <property type="entry name" value="RT_nLTR_like"/>
    <property type="match status" value="1"/>
</dbReference>
<dbReference type="GO" id="GO:0004523">
    <property type="term" value="F:RNA-DNA hybrid ribonuclease activity"/>
    <property type="evidence" value="ECO:0007669"/>
    <property type="project" value="InterPro"/>
</dbReference>
<dbReference type="SUPFAM" id="SSF56219">
    <property type="entry name" value="DNase I-like"/>
    <property type="match status" value="1"/>
</dbReference>
<dbReference type="CDD" id="cd06222">
    <property type="entry name" value="RNase_H_like"/>
    <property type="match status" value="1"/>
</dbReference>
<dbReference type="InterPro" id="IPR000477">
    <property type="entry name" value="RT_dom"/>
</dbReference>
<evidence type="ECO:0000256" key="2">
    <source>
        <dbReference type="SAM" id="MobiDB-lite"/>
    </source>
</evidence>
<dbReference type="PANTHER" id="PTHR33116:SF86">
    <property type="entry name" value="REVERSE TRANSCRIPTASE DOMAIN-CONTAINING PROTEIN"/>
    <property type="match status" value="1"/>
</dbReference>
<dbReference type="InterPro" id="IPR012337">
    <property type="entry name" value="RNaseH-like_sf"/>
</dbReference>
<dbReference type="SUPFAM" id="SSF53098">
    <property type="entry name" value="Ribonuclease H-like"/>
    <property type="match status" value="1"/>
</dbReference>
<protein>
    <recommendedName>
        <fullName evidence="3">Reverse transcriptase domain-containing protein</fullName>
    </recommendedName>
</protein>
<feature type="domain" description="Reverse transcriptase" evidence="3">
    <location>
        <begin position="641"/>
        <end position="922"/>
    </location>
</feature>
<evidence type="ECO:0000313" key="4">
    <source>
        <dbReference type="EMBL" id="GAU20573.1"/>
    </source>
</evidence>
<feature type="region of interest" description="Disordered" evidence="2">
    <location>
        <begin position="147"/>
        <end position="171"/>
    </location>
</feature>
<dbReference type="EMBL" id="DF973214">
    <property type="protein sequence ID" value="GAU20573.1"/>
    <property type="molecule type" value="Genomic_DNA"/>
</dbReference>
<keyword evidence="5" id="KW-1185">Reference proteome</keyword>
<feature type="compositionally biased region" description="Basic and acidic residues" evidence="2">
    <location>
        <begin position="147"/>
        <end position="158"/>
    </location>
</feature>
<feature type="coiled-coil region" evidence="1">
    <location>
        <begin position="463"/>
        <end position="499"/>
    </location>
</feature>
<keyword evidence="1" id="KW-0175">Coiled coil</keyword>
<dbReference type="PANTHER" id="PTHR33116">
    <property type="entry name" value="REVERSE TRANSCRIPTASE ZINC-BINDING DOMAIN-CONTAINING PROTEIN-RELATED-RELATED"/>
    <property type="match status" value="1"/>
</dbReference>
<dbReference type="Gene3D" id="3.30.420.10">
    <property type="entry name" value="Ribonuclease H-like superfamily/Ribonuclease H"/>
    <property type="match status" value="1"/>
</dbReference>
<dbReference type="InterPro" id="IPR036397">
    <property type="entry name" value="RNaseH_sf"/>
</dbReference>
<accession>A0A2Z6LTC5</accession>
<dbReference type="PROSITE" id="PS50878">
    <property type="entry name" value="RT_POL"/>
    <property type="match status" value="1"/>
</dbReference>
<sequence>MGESIGALLGQVEAAETYEYPGKQVIIKIKVAVNVKNPITSGIHVGNPIYGTCRIDFRYEKLPLVCFKCGLIGHAENICRNQALELETLAPLGPWIRSNQYGRRKMEDKDKRFHSNPSHSKNFGHYSPPIPADLLEKLAAMKVHTTKETAKDTADPHHQPQSTRQNTQNMATNKELQTVQDDRNRKSHKLSYNLDGGSMDYTSDLITQAQSVQAKRQKMEDLSRSRGLALIWNHGNVNMDIINSDFNYIDMILSSPSDTQKWRATGIYGYPQTLNKYLTCRIINDLSCINNNNKWLVFGDFNLVLTDEEKSGGNPLEPNITTSFRNTLCHCDLQDLSFNGSIYTWTNRHQGTQLIQSRLDRFTATSEWITKFPNYTNNHLVRYKSDHSPILLEFAPQNGDIGNNKQQHQKRFEQLWTIDDQHTTIVRTAWQNKNGSLEQKLQHTLNSLHSWGRKTFGIIPKKIKEVQQDLQRLQDQHHTKELTQQALEKEKELDDLLAKEEMWWSQRSRALWLTHGDKNTNFFHQKASQRRRKNKIDTIKDTRDITHTDSDEIEQTFITHFQQLFSTQNTTNIIETVQVVKNKITQDQYDHLNMECTANEVFDAIKEMKSLAAPGPDGFPAKFYHTYWDIVGQEVTKEVLKVLNHGGNPQPYNKTNIWLIPKINNPVYPSDFRPISLCNVTLKIITKTIANRLKPILPTIISPNQSAFVPGRLITDNTLIANEIFHYLSQTTRKTGYVGIKTDMAKAYDRVEWVFLKVTLETMNFPHNLVNTIMKCVSTVSFSILINGQPTKPCLPERGLRQGDPLPPYLFITCADVLSGLITKAQQNQLIHGVKVAPGAPEITHLFIADDSLMFCRENDSETHQIKSIITQYQQASGQLVNYNKSELIFSKKVSQETKLSIQQILPMSSVDHYSKYLGQPTFIGKSKKQVFNFIQDKVWKKLKGWKEKNLSFAGIGTLIKAVAQAIPTYLMSSFLIPKGLCNQMESMMSRFWWGSNVDHRKIHWVSRKKTCKQKKLGGMRFRNLSAFNEALLAKQGWRILAEPQTLLARTLKAKYFPQCKFLQAKPGYRSSYCWQSIQKASWILKRGCLWLIGNGQNTKIWEDRWINPQDGNSIWSPKPANTTLDKDLVSWQGTRDGNYTVRSGYHAQIEWESSSSQQAQTRNNSIDSLNWQKLWKMEVPPKQIHILWRIIHKAIPVKTNLIKKGILCDSLCPNCNKQPETIDHIFFYCDWVRLVWFSSPLTITTSNVPSLSFSDWIFYMLQKATKDSMQILSTITYNIWQARNKKVFNKKDTPVAEVVERVMKILSEYHTHLIDARPQHNPLKPSDDCNDKSWSPPPLTYLKLNVDAHLSGDGRWGFGLVLRREYGRCVRAATRVCDGSKDVAMAETTGLREALQFLDQLQINNVIIKHDAACIVNAFWRKEFPRSGWGRLVQQCSRFCTQKENVSVNWVKRSGNQAAHSLARWAMIEPNRYWTLNFPCCLENHIHKDMEV</sequence>
<evidence type="ECO:0000313" key="5">
    <source>
        <dbReference type="Proteomes" id="UP000242715"/>
    </source>
</evidence>
<evidence type="ECO:0000259" key="3">
    <source>
        <dbReference type="PROSITE" id="PS50878"/>
    </source>
</evidence>
<feature type="region of interest" description="Disordered" evidence="2">
    <location>
        <begin position="106"/>
        <end position="126"/>
    </location>
</feature>
<dbReference type="GO" id="GO:0003676">
    <property type="term" value="F:nucleic acid binding"/>
    <property type="evidence" value="ECO:0007669"/>
    <property type="project" value="InterPro"/>
</dbReference>
<dbReference type="Pfam" id="PF00078">
    <property type="entry name" value="RVT_1"/>
    <property type="match status" value="1"/>
</dbReference>
<dbReference type="SUPFAM" id="SSF56672">
    <property type="entry name" value="DNA/RNA polymerases"/>
    <property type="match status" value="1"/>
</dbReference>
<dbReference type="Proteomes" id="UP000242715">
    <property type="component" value="Unassembled WGS sequence"/>
</dbReference>
<dbReference type="InterPro" id="IPR025836">
    <property type="entry name" value="Zn_knuckle_CX2CX4HX4C"/>
</dbReference>
<dbReference type="OrthoDB" id="1430565at2759"/>
<name>A0A2Z6LTC5_TRISU</name>
<feature type="compositionally biased region" description="Polar residues" evidence="2">
    <location>
        <begin position="159"/>
        <end position="171"/>
    </location>
</feature>
<dbReference type="Pfam" id="PF13456">
    <property type="entry name" value="RVT_3"/>
    <property type="match status" value="1"/>
</dbReference>
<dbReference type="Pfam" id="PF13966">
    <property type="entry name" value="zf-RVT"/>
    <property type="match status" value="1"/>
</dbReference>
<dbReference type="InterPro" id="IPR002156">
    <property type="entry name" value="RNaseH_domain"/>
</dbReference>
<proteinExistence type="predicted"/>
<dbReference type="InterPro" id="IPR043502">
    <property type="entry name" value="DNA/RNA_pol_sf"/>
</dbReference>